<dbReference type="RefSeq" id="WP_182548019.1">
    <property type="nucleotide sequence ID" value="NZ_JACGXN010000001.1"/>
</dbReference>
<comment type="subcellular location">
    <subcellularLocation>
        <location evidence="1">Membrane</location>
    </subcellularLocation>
</comment>
<protein>
    <submittedName>
        <fullName evidence="9">1-acyl-sn-glycerol-3-phosphate acyltransferase</fullName>
        <ecNumber evidence="9">2.3.1.51</ecNumber>
    </submittedName>
</protein>
<comment type="caution">
    <text evidence="9">The sequence shown here is derived from an EMBL/GenBank/DDBJ whole genome shotgun (WGS) entry which is preliminary data.</text>
</comment>
<keyword evidence="7 9" id="KW-0012">Acyltransferase</keyword>
<evidence type="ECO:0000256" key="5">
    <source>
        <dbReference type="ARBA" id="ARBA00023098"/>
    </source>
</evidence>
<gene>
    <name evidence="9" type="ORF">FHW16_001022</name>
</gene>
<evidence type="ECO:0000256" key="2">
    <source>
        <dbReference type="ARBA" id="ARBA00022679"/>
    </source>
</evidence>
<dbReference type="InterPro" id="IPR002123">
    <property type="entry name" value="Plipid/glycerol_acylTrfase"/>
</dbReference>
<sequence length="289" mass="31953">MMSWVRFVFASTIFALVTLFALPLQYLFVKAGWNLQTKFPLRFHRIAAKLLGLRIHMHGDMATERPLLLAANHASWSDIVVLGSLKEISFIAKAEVADWPLFGMFAKLQRSVFVEREKRGKTHDQASEIATRLAAGDVMVLFAEGTTSDGNRVLPFKTSLFGAAQVAIRETSVETVTVQPVAIAYTRVHGVPMGRFHRPLISWPGDVPLGPSLIGLLKDGAIDVDVWFGEPMTIDSKTNRKTLARLMEERVRAMMLSSLLGRDLVTPAGESQESVIPVDSAILKDAKKL</sequence>
<keyword evidence="3" id="KW-0812">Transmembrane</keyword>
<dbReference type="Proteomes" id="UP000549052">
    <property type="component" value="Unassembled WGS sequence"/>
</dbReference>
<dbReference type="SMART" id="SM00563">
    <property type="entry name" value="PlsC"/>
    <property type="match status" value="1"/>
</dbReference>
<evidence type="ECO:0000313" key="10">
    <source>
        <dbReference type="Proteomes" id="UP000549052"/>
    </source>
</evidence>
<dbReference type="EC" id="2.3.1.51" evidence="9"/>
<dbReference type="GO" id="GO:0003841">
    <property type="term" value="F:1-acylglycerol-3-phosphate O-acyltransferase activity"/>
    <property type="evidence" value="ECO:0007669"/>
    <property type="project" value="UniProtKB-EC"/>
</dbReference>
<dbReference type="PANTHER" id="PTHR23063:SF52">
    <property type="entry name" value="LYSOPHOSPHATIDYLCHOLINE ACYLTRANSFERASE"/>
    <property type="match status" value="1"/>
</dbReference>
<keyword evidence="6" id="KW-0472">Membrane</keyword>
<keyword evidence="4" id="KW-1133">Transmembrane helix</keyword>
<keyword evidence="10" id="KW-1185">Reference proteome</keyword>
<keyword evidence="5" id="KW-0443">Lipid metabolism</keyword>
<dbReference type="CDD" id="cd07989">
    <property type="entry name" value="LPLAT_AGPAT-like"/>
    <property type="match status" value="1"/>
</dbReference>
<dbReference type="SUPFAM" id="SSF69593">
    <property type="entry name" value="Glycerol-3-phosphate (1)-acyltransferase"/>
    <property type="match status" value="1"/>
</dbReference>
<reference evidence="9 10" key="1">
    <citation type="submission" date="2020-07" db="EMBL/GenBank/DDBJ databases">
        <title>Genomic Encyclopedia of Type Strains, Phase IV (KMG-V): Genome sequencing to study the core and pangenomes of soil and plant-associated prokaryotes.</title>
        <authorList>
            <person name="Whitman W."/>
        </authorList>
    </citation>
    <scope>NUCLEOTIDE SEQUENCE [LARGE SCALE GENOMIC DNA]</scope>
    <source>
        <strain evidence="9 10">AN3</strain>
    </source>
</reference>
<proteinExistence type="predicted"/>
<dbReference type="GO" id="GO:0006629">
    <property type="term" value="P:lipid metabolic process"/>
    <property type="evidence" value="ECO:0007669"/>
    <property type="project" value="UniProtKB-KW"/>
</dbReference>
<dbReference type="PANTHER" id="PTHR23063">
    <property type="entry name" value="PHOSPHOLIPID ACYLTRANSFERASE"/>
    <property type="match status" value="1"/>
</dbReference>
<accession>A0A839EKV1</accession>
<evidence type="ECO:0000313" key="9">
    <source>
        <dbReference type="EMBL" id="MBA8877340.1"/>
    </source>
</evidence>
<organism evidence="9 10">
    <name type="scientific">Phyllobacterium myrsinacearum</name>
    <dbReference type="NCBI Taxonomy" id="28101"/>
    <lineage>
        <taxon>Bacteria</taxon>
        <taxon>Pseudomonadati</taxon>
        <taxon>Pseudomonadota</taxon>
        <taxon>Alphaproteobacteria</taxon>
        <taxon>Hyphomicrobiales</taxon>
        <taxon>Phyllobacteriaceae</taxon>
        <taxon>Phyllobacterium</taxon>
    </lineage>
</organism>
<dbReference type="GO" id="GO:0016020">
    <property type="term" value="C:membrane"/>
    <property type="evidence" value="ECO:0007669"/>
    <property type="project" value="UniProtKB-SubCell"/>
</dbReference>
<dbReference type="EMBL" id="JACGXN010000001">
    <property type="protein sequence ID" value="MBA8877340.1"/>
    <property type="molecule type" value="Genomic_DNA"/>
</dbReference>
<name>A0A839EKV1_9HYPH</name>
<evidence type="ECO:0000256" key="3">
    <source>
        <dbReference type="ARBA" id="ARBA00022692"/>
    </source>
</evidence>
<evidence type="ECO:0000256" key="7">
    <source>
        <dbReference type="ARBA" id="ARBA00023315"/>
    </source>
</evidence>
<keyword evidence="2 9" id="KW-0808">Transferase</keyword>
<feature type="domain" description="Phospholipid/glycerol acyltransferase" evidence="8">
    <location>
        <begin position="67"/>
        <end position="186"/>
    </location>
</feature>
<evidence type="ECO:0000256" key="6">
    <source>
        <dbReference type="ARBA" id="ARBA00023136"/>
    </source>
</evidence>
<evidence type="ECO:0000259" key="8">
    <source>
        <dbReference type="SMART" id="SM00563"/>
    </source>
</evidence>
<dbReference type="AlphaFoldDB" id="A0A839EKV1"/>
<dbReference type="Pfam" id="PF01553">
    <property type="entry name" value="Acyltransferase"/>
    <property type="match status" value="1"/>
</dbReference>
<evidence type="ECO:0000256" key="1">
    <source>
        <dbReference type="ARBA" id="ARBA00004370"/>
    </source>
</evidence>
<evidence type="ECO:0000256" key="4">
    <source>
        <dbReference type="ARBA" id="ARBA00022989"/>
    </source>
</evidence>